<evidence type="ECO:0000259" key="1">
    <source>
        <dbReference type="PROSITE" id="PS50943"/>
    </source>
</evidence>
<gene>
    <name evidence="2" type="ORF">SK642_1478</name>
</gene>
<feature type="domain" description="HTH cro/C1-type" evidence="1">
    <location>
        <begin position="14"/>
        <end position="68"/>
    </location>
</feature>
<dbReference type="SMART" id="SM00530">
    <property type="entry name" value="HTH_XRE"/>
    <property type="match status" value="1"/>
</dbReference>
<dbReference type="Proteomes" id="UP000028030">
    <property type="component" value="Unassembled WGS sequence"/>
</dbReference>
<dbReference type="CDD" id="cd00093">
    <property type="entry name" value="HTH_XRE"/>
    <property type="match status" value="1"/>
</dbReference>
<dbReference type="InterPro" id="IPR001387">
    <property type="entry name" value="Cro/C1-type_HTH"/>
</dbReference>
<dbReference type="PROSITE" id="PS50943">
    <property type="entry name" value="HTH_CROC1"/>
    <property type="match status" value="1"/>
</dbReference>
<name>A0A081QB97_STRMT</name>
<organism evidence="2 3">
    <name type="scientific">Streptococcus mitis</name>
    <dbReference type="NCBI Taxonomy" id="28037"/>
    <lineage>
        <taxon>Bacteria</taxon>
        <taxon>Bacillati</taxon>
        <taxon>Bacillota</taxon>
        <taxon>Bacilli</taxon>
        <taxon>Lactobacillales</taxon>
        <taxon>Streptococcaceae</taxon>
        <taxon>Streptococcus</taxon>
        <taxon>Streptococcus mitis group</taxon>
    </lineage>
</organism>
<proteinExistence type="predicted"/>
<dbReference type="Pfam" id="PF01381">
    <property type="entry name" value="HTH_3"/>
    <property type="match status" value="1"/>
</dbReference>
<sequence>MKYDRLQKHIAFRIRECRKEQRLSQEKLSELAGLGIKAIQNMENMKYDFKIKTLESVIKALGITVEEFFNLEAYYTERKDFLKLQAYDSESEDSLEILFDNLTKLPKEKQGKIISSFNEIVKNIK</sequence>
<accession>A0A081QB97</accession>
<evidence type="ECO:0000313" key="2">
    <source>
        <dbReference type="EMBL" id="KEQ40220.1"/>
    </source>
</evidence>
<dbReference type="PATRIC" id="fig|28037.97.peg.1415"/>
<dbReference type="GO" id="GO:0003677">
    <property type="term" value="F:DNA binding"/>
    <property type="evidence" value="ECO:0007669"/>
    <property type="project" value="InterPro"/>
</dbReference>
<comment type="caution">
    <text evidence="2">The sequence shown here is derived from an EMBL/GenBank/DDBJ whole genome shotgun (WGS) entry which is preliminary data.</text>
</comment>
<dbReference type="RefSeq" id="WP_033684269.1">
    <property type="nucleotide sequence ID" value="NZ_JPFW01000008.1"/>
</dbReference>
<dbReference type="SUPFAM" id="SSF47413">
    <property type="entry name" value="lambda repressor-like DNA-binding domains"/>
    <property type="match status" value="1"/>
</dbReference>
<dbReference type="Gene3D" id="1.10.260.40">
    <property type="entry name" value="lambda repressor-like DNA-binding domains"/>
    <property type="match status" value="1"/>
</dbReference>
<dbReference type="OrthoDB" id="1495025at2"/>
<protein>
    <submittedName>
        <fullName evidence="2">Helix-turn-helix family protein</fullName>
    </submittedName>
</protein>
<reference evidence="2 3" key="1">
    <citation type="submission" date="2014-05" db="EMBL/GenBank/DDBJ databases">
        <authorList>
            <person name="Daugherty S.C."/>
            <person name="Tallon L.J."/>
            <person name="Sadzewicz L."/>
            <person name="Kilian M."/>
            <person name="Tettelin H."/>
        </authorList>
    </citation>
    <scope>NUCLEOTIDE SEQUENCE [LARGE SCALE GENOMIC DNA]</scope>
    <source>
        <strain evidence="2 3">SK642</strain>
    </source>
</reference>
<evidence type="ECO:0000313" key="3">
    <source>
        <dbReference type="Proteomes" id="UP000028030"/>
    </source>
</evidence>
<dbReference type="AlphaFoldDB" id="A0A081QB97"/>
<dbReference type="EMBL" id="JPFW01000008">
    <property type="protein sequence ID" value="KEQ40220.1"/>
    <property type="molecule type" value="Genomic_DNA"/>
</dbReference>
<dbReference type="InterPro" id="IPR010982">
    <property type="entry name" value="Lambda_DNA-bd_dom_sf"/>
</dbReference>